<organism evidence="1 2">
    <name type="scientific">Fusarium keratoplasticum</name>
    <dbReference type="NCBI Taxonomy" id="1328300"/>
    <lineage>
        <taxon>Eukaryota</taxon>
        <taxon>Fungi</taxon>
        <taxon>Dikarya</taxon>
        <taxon>Ascomycota</taxon>
        <taxon>Pezizomycotina</taxon>
        <taxon>Sordariomycetes</taxon>
        <taxon>Hypocreomycetidae</taxon>
        <taxon>Hypocreales</taxon>
        <taxon>Nectriaceae</taxon>
        <taxon>Fusarium</taxon>
        <taxon>Fusarium solani species complex</taxon>
    </lineage>
</organism>
<keyword evidence="2" id="KW-1185">Reference proteome</keyword>
<sequence length="783" mass="88287">MDPLHNPGPYMDGTMAAAQSEYLANVNVDDLQLDTIDFDPLPTLNRPVTDDGLQGVPGNAPLPQQPPAPGFLQAPQGVGDRIDVGMGPGGVAGFGPGGLNYGLNNFNNPINPQVLQINPNIQPRPYQPNNIYPDFGLAGRNGPSYTPMNAWIETTNYEGQLQLTPTQVHLSVDDMQKAYRNAPTQPIRGYWKGEDGGRFGTQQPFLGGFAPFLNQPMNQQPAQGQETGYIKRKRRDSSDLQGREDETAPFRWAGGKVQNNRTLKLKGDITCDPSFVYTDPLPLVENWKKRDGGGPHFEYTPLGQWVDHLELSAAELRHYLEHCPRDVNIFVQQPPAQANSRQQECDRRCRYAQCPVDSKIIRPGFLRVVFDEYHERTSDGRKDPFKVAGCMHMWCFEQCVDPYEFWRKRKLYPDDRHLPKEQKNLMAINRDTDRAIVNRAFLPWMSIQGNLPGLPEIPRDHQDSLTYTLVKHHLDNQVTARQTCRDKRNRARAEEDRNTLDVHMGDLSVYARRCREIRARKRAGAKRRKSGSPYEKGLTWVTPKDLPQDSELVEHVQEDVFKGSLHSPLQSPIKTPTPVAPNFEQYVQPGEEDLSLMQLDRYAMQQGEQDLMPLDPNLMQLTQQTGESVFIPPEQSREPDVYDYMQMVSSGDLNFKGLSPLEKSNLMPQTKPEESTPMGMPPPRVPTPMQLDSFSLALPDVDQPQPGSESLALPKPEPPSPEVNTVSRKRRASDLEDDEDSLFGSNPRRKRQRGSVASKSSERQGQGAPLRRSPRQGPRRSAA</sequence>
<proteinExistence type="predicted"/>
<reference evidence="1" key="1">
    <citation type="submission" date="2022-06" db="EMBL/GenBank/DDBJ databases">
        <title>Fusarium solani species complex genomes reveal bases of compartmentalisation and animal pathogenesis.</title>
        <authorList>
            <person name="Tsai I.J."/>
        </authorList>
    </citation>
    <scope>NUCLEOTIDE SEQUENCE</scope>
    <source>
        <strain evidence="1">Fu6.1</strain>
    </source>
</reference>
<accession>A0ACC0R202</accession>
<gene>
    <name evidence="1" type="ORF">NCS57_00640100</name>
</gene>
<name>A0ACC0R202_9HYPO</name>
<evidence type="ECO:0000313" key="2">
    <source>
        <dbReference type="Proteomes" id="UP001065298"/>
    </source>
</evidence>
<protein>
    <submittedName>
        <fullName evidence="1">Uncharacterized protein</fullName>
    </submittedName>
</protein>
<dbReference type="Proteomes" id="UP001065298">
    <property type="component" value="Chromosome 4"/>
</dbReference>
<comment type="caution">
    <text evidence="1">The sequence shown here is derived from an EMBL/GenBank/DDBJ whole genome shotgun (WGS) entry which is preliminary data.</text>
</comment>
<evidence type="ECO:0000313" key="1">
    <source>
        <dbReference type="EMBL" id="KAI8671643.1"/>
    </source>
</evidence>
<dbReference type="EMBL" id="CM046506">
    <property type="protein sequence ID" value="KAI8671643.1"/>
    <property type="molecule type" value="Genomic_DNA"/>
</dbReference>